<keyword evidence="11" id="KW-1185">Reference proteome</keyword>
<evidence type="ECO:0000313" key="11">
    <source>
        <dbReference type="Proteomes" id="UP000823775"/>
    </source>
</evidence>
<keyword evidence="7" id="KW-0472">Membrane</keyword>
<evidence type="ECO:0000256" key="1">
    <source>
        <dbReference type="ARBA" id="ARBA00004479"/>
    </source>
</evidence>
<evidence type="ECO:0000256" key="5">
    <source>
        <dbReference type="ARBA" id="ARBA00022737"/>
    </source>
</evidence>
<keyword evidence="4" id="KW-0732">Signal</keyword>
<dbReference type="PANTHER" id="PTHR48063">
    <property type="entry name" value="LRR RECEPTOR-LIKE KINASE"/>
    <property type="match status" value="1"/>
</dbReference>
<evidence type="ECO:0000256" key="3">
    <source>
        <dbReference type="ARBA" id="ARBA00022692"/>
    </source>
</evidence>
<comment type="subcellular location">
    <subcellularLocation>
        <location evidence="1">Membrane</location>
        <topology evidence="1">Single-pass type I membrane protein</topology>
    </subcellularLocation>
</comment>
<protein>
    <recommendedName>
        <fullName evidence="9">Leucine-rich repeat-containing N-terminal plant-type domain-containing protein</fullName>
    </recommendedName>
</protein>
<evidence type="ECO:0000259" key="9">
    <source>
        <dbReference type="Pfam" id="PF08263"/>
    </source>
</evidence>
<dbReference type="SUPFAM" id="SSF52058">
    <property type="entry name" value="L domain-like"/>
    <property type="match status" value="1"/>
</dbReference>
<evidence type="ECO:0000256" key="7">
    <source>
        <dbReference type="ARBA" id="ARBA00023136"/>
    </source>
</evidence>
<name>A0ABS8SVZ1_DATST</name>
<dbReference type="Pfam" id="PF08263">
    <property type="entry name" value="LRRNT_2"/>
    <property type="match status" value="1"/>
</dbReference>
<organism evidence="10 11">
    <name type="scientific">Datura stramonium</name>
    <name type="common">Jimsonweed</name>
    <name type="synonym">Common thornapple</name>
    <dbReference type="NCBI Taxonomy" id="4076"/>
    <lineage>
        <taxon>Eukaryota</taxon>
        <taxon>Viridiplantae</taxon>
        <taxon>Streptophyta</taxon>
        <taxon>Embryophyta</taxon>
        <taxon>Tracheophyta</taxon>
        <taxon>Spermatophyta</taxon>
        <taxon>Magnoliopsida</taxon>
        <taxon>eudicotyledons</taxon>
        <taxon>Gunneridae</taxon>
        <taxon>Pentapetalae</taxon>
        <taxon>asterids</taxon>
        <taxon>lamiids</taxon>
        <taxon>Solanales</taxon>
        <taxon>Solanaceae</taxon>
        <taxon>Solanoideae</taxon>
        <taxon>Datureae</taxon>
        <taxon>Datura</taxon>
    </lineage>
</organism>
<proteinExistence type="predicted"/>
<dbReference type="InterPro" id="IPR032675">
    <property type="entry name" value="LRR_dom_sf"/>
</dbReference>
<accession>A0ABS8SVZ1</accession>
<keyword evidence="8" id="KW-0325">Glycoprotein</keyword>
<sequence length="138" mass="15837">MCWEEERSALLELQANMMSSNGGHLALWADYNETGFLDCCSWHWVRCNLATGRVIELNLKTARQGSKDGWSFNASLFLPFKSLQVLVLSENFIAGWNKNEGFDKLSHLTNLKVLDLEHNYLPFPNVLSHFVLVHLLRN</sequence>
<dbReference type="EMBL" id="JACEIK010000872">
    <property type="protein sequence ID" value="MCD7463207.1"/>
    <property type="molecule type" value="Genomic_DNA"/>
</dbReference>
<dbReference type="Proteomes" id="UP000823775">
    <property type="component" value="Unassembled WGS sequence"/>
</dbReference>
<evidence type="ECO:0000256" key="6">
    <source>
        <dbReference type="ARBA" id="ARBA00022989"/>
    </source>
</evidence>
<comment type="caution">
    <text evidence="10">The sequence shown here is derived from an EMBL/GenBank/DDBJ whole genome shotgun (WGS) entry which is preliminary data.</text>
</comment>
<dbReference type="InterPro" id="IPR013210">
    <property type="entry name" value="LRR_N_plant-typ"/>
</dbReference>
<evidence type="ECO:0000256" key="2">
    <source>
        <dbReference type="ARBA" id="ARBA00022614"/>
    </source>
</evidence>
<keyword evidence="5" id="KW-0677">Repeat</keyword>
<evidence type="ECO:0000256" key="4">
    <source>
        <dbReference type="ARBA" id="ARBA00022729"/>
    </source>
</evidence>
<dbReference type="Gene3D" id="3.80.10.10">
    <property type="entry name" value="Ribonuclease Inhibitor"/>
    <property type="match status" value="1"/>
</dbReference>
<gene>
    <name evidence="10" type="ORF">HAX54_050157</name>
</gene>
<reference evidence="10 11" key="1">
    <citation type="journal article" date="2021" name="BMC Genomics">
        <title>Datura genome reveals duplications of psychoactive alkaloid biosynthetic genes and high mutation rate following tissue culture.</title>
        <authorList>
            <person name="Rajewski A."/>
            <person name="Carter-House D."/>
            <person name="Stajich J."/>
            <person name="Litt A."/>
        </authorList>
    </citation>
    <scope>NUCLEOTIDE SEQUENCE [LARGE SCALE GENOMIC DNA]</scope>
    <source>
        <strain evidence="10">AR-01</strain>
    </source>
</reference>
<dbReference type="PANTHER" id="PTHR48063:SF112">
    <property type="entry name" value="RECEPTOR LIKE PROTEIN 30-LIKE"/>
    <property type="match status" value="1"/>
</dbReference>
<feature type="domain" description="Leucine-rich repeat-containing N-terminal plant-type" evidence="9">
    <location>
        <begin position="5"/>
        <end position="48"/>
    </location>
</feature>
<evidence type="ECO:0000313" key="10">
    <source>
        <dbReference type="EMBL" id="MCD7463207.1"/>
    </source>
</evidence>
<keyword evidence="6" id="KW-1133">Transmembrane helix</keyword>
<keyword evidence="2" id="KW-0433">Leucine-rich repeat</keyword>
<keyword evidence="3" id="KW-0812">Transmembrane</keyword>
<evidence type="ECO:0000256" key="8">
    <source>
        <dbReference type="ARBA" id="ARBA00023180"/>
    </source>
</evidence>
<dbReference type="InterPro" id="IPR046956">
    <property type="entry name" value="RLP23-like"/>
</dbReference>